<feature type="region of interest" description="Disordered" evidence="1">
    <location>
        <begin position="60"/>
        <end position="91"/>
    </location>
</feature>
<evidence type="ECO:0000256" key="1">
    <source>
        <dbReference type="SAM" id="MobiDB-lite"/>
    </source>
</evidence>
<reference evidence="2 3" key="1">
    <citation type="submission" date="2015-06" db="EMBL/GenBank/DDBJ databases">
        <authorList>
            <person name="Hoefler B.C."/>
            <person name="Straight P.D."/>
        </authorList>
    </citation>
    <scope>NUCLEOTIDE SEQUENCE [LARGE SCALE GENOMIC DNA]</scope>
    <source>
        <strain evidence="2 3">NRRL 3427</strain>
    </source>
</reference>
<dbReference type="EMBL" id="LGUP01000414">
    <property type="protein sequence ID" value="KOG07409.1"/>
    <property type="molecule type" value="Genomic_DNA"/>
</dbReference>
<dbReference type="AlphaFoldDB" id="A0A0L8J1T1"/>
<comment type="caution">
    <text evidence="2">The sequence shown here is derived from an EMBL/GenBank/DDBJ whole genome shotgun (WGS) entry which is preliminary data.</text>
</comment>
<dbReference type="OrthoDB" id="669978at2"/>
<dbReference type="PATRIC" id="fig|1938.6.peg.8629"/>
<dbReference type="Proteomes" id="UP000037023">
    <property type="component" value="Unassembled WGS sequence"/>
</dbReference>
<proteinExistence type="predicted"/>
<feature type="compositionally biased region" description="Low complexity" evidence="1">
    <location>
        <begin position="60"/>
        <end position="74"/>
    </location>
</feature>
<gene>
    <name evidence="2" type="ORF">ADK34_40070</name>
</gene>
<name>A0A0L8J1T1_STRVR</name>
<dbReference type="RefSeq" id="WP_033201623.1">
    <property type="nucleotide sequence ID" value="NZ_LGUP01000414.1"/>
</dbReference>
<accession>A0A0L8J1T1</accession>
<evidence type="ECO:0000313" key="2">
    <source>
        <dbReference type="EMBL" id="KOG07409.1"/>
    </source>
</evidence>
<organism evidence="2 3">
    <name type="scientific">Streptomyces viridochromogenes</name>
    <dbReference type="NCBI Taxonomy" id="1938"/>
    <lineage>
        <taxon>Bacteria</taxon>
        <taxon>Bacillati</taxon>
        <taxon>Actinomycetota</taxon>
        <taxon>Actinomycetes</taxon>
        <taxon>Kitasatosporales</taxon>
        <taxon>Streptomycetaceae</taxon>
        <taxon>Streptomyces</taxon>
    </lineage>
</organism>
<evidence type="ECO:0000313" key="3">
    <source>
        <dbReference type="Proteomes" id="UP000037023"/>
    </source>
</evidence>
<sequence length="165" mass="17881">MNGIALTLDALRDGERRLALDLASAADRHRAEQEVHHVATVFAQWSEEHCRRLAEAARAHGAPPAEGPVTGSVPTGPPHTPLPRTTAAAGDPPDPGLLLLADLRALYLGAAGNSLHWEMLTQAAHATRDRPLLELTSFCHPRTLRQMRWTESMVENLSAQLLTSV</sequence>
<protein>
    <submittedName>
        <fullName evidence="2">Uncharacterized protein</fullName>
    </submittedName>
</protein>